<dbReference type="GO" id="GO:0005737">
    <property type="term" value="C:cytoplasm"/>
    <property type="evidence" value="ECO:0007669"/>
    <property type="project" value="TreeGrafter"/>
</dbReference>
<dbReference type="OrthoDB" id="21471at2759"/>
<evidence type="ECO:0000313" key="4">
    <source>
        <dbReference type="Proteomes" id="UP000800092"/>
    </source>
</evidence>
<feature type="region of interest" description="Disordered" evidence="2">
    <location>
        <begin position="227"/>
        <end position="246"/>
    </location>
</feature>
<sequence>MGNNPSKGERPSAGQDSRPGSARDVHSHPFGGPLPQSPSSDRPPPSSPGGRGTRPDLSSLLSFGAGHDRDAQQEVRRETKQEREARKLEKERIAREKERERSIREEGVDGGYLVTLGTYTGPEDFNKAVVRQLMIERRLAPFWKGLNDHSDSWTELQLVAAVRGRPIPAADEVPDDNPARAASRADSNPTSSQTNLNNLTMPITSRSPSYNSDASASLGLSHPAFSSLPPSSPLSSQSQSSNSPLFRGRAKTLASLTSKANNQSDMAPQEIQLPKDPYVNGQAIEAYLYKDASECPICFLYYPPYLNKTRCCDQPICSECFVQIKRPDPHPPEHHDPNNPDASIDTQNPEEDGQLVSEPAACPFCVQPEFGVTYEPPPFRRGLAYNAPPNHPLASATSAMSSSSSLSSGSALSPGTGSRRRATSLSATSPTVITTDRVRPDWAKKLADARAHALRRSAAATALHNAAYVLGNSNSVDLRTFGLTGRRRRTLFAAGDAPGGSGTASPREGGMPLGNMAALLAAADRQGNPSGPGRVDGPNSNDLFPGRVSSRATARRAEDIEELMMMEAIRLSLQAEEDRKRKEDKDARKEEKKERKQRKKDGKRLEKEMDRQKKQGGFFPLEVEGIEGGSSSVAGRNYIPQTETGSKGKAVDRGVTTVGYNPLNEPTSTVNTETLTTTNSKEEPQRHLELSRAQLANDSTIPSPGLAPPVESSNAPNLALEPTSSSSSSSSSASSSGLPAVEPVSIADPDNDDSIPLSAQLIEPVNTNDTQATTATSATTTAGDPITPALTNFSSLASAINTSKSSEQATEQVAETTANRSRGDSGESSGSSTAPPLPPQSLPEPEKTQVLIGNGDLAKTGGGNDHEGDHGIATNHVGDVSVREGQVTR</sequence>
<feature type="compositionally biased region" description="Basic and acidic residues" evidence="2">
    <location>
        <begin position="603"/>
        <end position="613"/>
    </location>
</feature>
<feature type="compositionally biased region" description="Low complexity" evidence="2">
    <location>
        <begin position="394"/>
        <end position="429"/>
    </location>
</feature>
<feature type="compositionally biased region" description="Basic and acidic residues" evidence="2">
    <location>
        <begin position="680"/>
        <end position="690"/>
    </location>
</feature>
<feature type="compositionally biased region" description="Low complexity" evidence="2">
    <location>
        <begin position="724"/>
        <end position="736"/>
    </location>
</feature>
<feature type="compositionally biased region" description="Low complexity" evidence="2">
    <location>
        <begin position="770"/>
        <end position="782"/>
    </location>
</feature>
<feature type="region of interest" description="Disordered" evidence="2">
    <location>
        <begin position="1"/>
        <end position="87"/>
    </location>
</feature>
<proteinExistence type="inferred from homology"/>
<dbReference type="InterPro" id="IPR039301">
    <property type="entry name" value="Sip5/DA2"/>
</dbReference>
<feature type="compositionally biased region" description="Basic and acidic residues" evidence="2">
    <location>
        <begin position="576"/>
        <end position="594"/>
    </location>
</feature>
<protein>
    <recommendedName>
        <fullName evidence="5">Protein sip5</fullName>
    </recommendedName>
</protein>
<feature type="region of interest" description="Disordered" evidence="2">
    <location>
        <begin position="524"/>
        <end position="553"/>
    </location>
</feature>
<feature type="compositionally biased region" description="Basic and acidic residues" evidence="2">
    <location>
        <begin position="328"/>
        <end position="338"/>
    </location>
</feature>
<dbReference type="Proteomes" id="UP000800092">
    <property type="component" value="Unassembled WGS sequence"/>
</dbReference>
<dbReference type="CDD" id="cd24139">
    <property type="entry name" value="SIP5-like"/>
    <property type="match status" value="1"/>
</dbReference>
<feature type="compositionally biased region" description="Polar residues" evidence="2">
    <location>
        <begin position="185"/>
        <end position="215"/>
    </location>
</feature>
<feature type="compositionally biased region" description="Basic and acidic residues" evidence="2">
    <location>
        <begin position="66"/>
        <end position="87"/>
    </location>
</feature>
<evidence type="ECO:0008006" key="5">
    <source>
        <dbReference type="Google" id="ProtNLM"/>
    </source>
</evidence>
<feature type="region of interest" description="Disordered" evidence="2">
    <location>
        <begin position="394"/>
        <end position="432"/>
    </location>
</feature>
<name>A0A6A6HDG9_VIRVR</name>
<feature type="region of interest" description="Disordered" evidence="2">
    <location>
        <begin position="168"/>
        <end position="215"/>
    </location>
</feature>
<reference evidence="3" key="1">
    <citation type="journal article" date="2020" name="Stud. Mycol.">
        <title>101 Dothideomycetes genomes: a test case for predicting lifestyles and emergence of pathogens.</title>
        <authorList>
            <person name="Haridas S."/>
            <person name="Albert R."/>
            <person name="Binder M."/>
            <person name="Bloem J."/>
            <person name="Labutti K."/>
            <person name="Salamov A."/>
            <person name="Andreopoulos B."/>
            <person name="Baker S."/>
            <person name="Barry K."/>
            <person name="Bills G."/>
            <person name="Bluhm B."/>
            <person name="Cannon C."/>
            <person name="Castanera R."/>
            <person name="Culley D."/>
            <person name="Daum C."/>
            <person name="Ezra D."/>
            <person name="Gonzalez J."/>
            <person name="Henrissat B."/>
            <person name="Kuo A."/>
            <person name="Liang C."/>
            <person name="Lipzen A."/>
            <person name="Lutzoni F."/>
            <person name="Magnuson J."/>
            <person name="Mondo S."/>
            <person name="Nolan M."/>
            <person name="Ohm R."/>
            <person name="Pangilinan J."/>
            <person name="Park H.-J."/>
            <person name="Ramirez L."/>
            <person name="Alfaro M."/>
            <person name="Sun H."/>
            <person name="Tritt A."/>
            <person name="Yoshinaga Y."/>
            <person name="Zwiers L.-H."/>
            <person name="Turgeon B."/>
            <person name="Goodwin S."/>
            <person name="Spatafora J."/>
            <person name="Crous P."/>
            <person name="Grigoriev I."/>
        </authorList>
    </citation>
    <scope>NUCLEOTIDE SEQUENCE</scope>
    <source>
        <strain evidence="3">Tuck. ex Michener</strain>
    </source>
</reference>
<evidence type="ECO:0000256" key="2">
    <source>
        <dbReference type="SAM" id="MobiDB-lite"/>
    </source>
</evidence>
<feature type="compositionally biased region" description="Polar residues" evidence="2">
    <location>
        <begin position="629"/>
        <end position="645"/>
    </location>
</feature>
<gene>
    <name evidence="3" type="ORF">EV356DRAFT_531291</name>
</gene>
<dbReference type="EMBL" id="ML991787">
    <property type="protein sequence ID" value="KAF2236042.1"/>
    <property type="molecule type" value="Genomic_DNA"/>
</dbReference>
<dbReference type="PANTHER" id="PTHR31315:SF1">
    <property type="entry name" value="PROTEIN SIP5"/>
    <property type="match status" value="1"/>
</dbReference>
<comment type="similarity">
    <text evidence="1">Belongs to the SIP5 family.</text>
</comment>
<feature type="region of interest" description="Disordered" evidence="2">
    <location>
        <begin position="328"/>
        <end position="354"/>
    </location>
</feature>
<dbReference type="PANTHER" id="PTHR31315">
    <property type="entry name" value="PROTEIN SIP5"/>
    <property type="match status" value="1"/>
</dbReference>
<keyword evidence="4" id="KW-1185">Reference proteome</keyword>
<evidence type="ECO:0000313" key="3">
    <source>
        <dbReference type="EMBL" id="KAF2236042.1"/>
    </source>
</evidence>
<organism evidence="3 4">
    <name type="scientific">Viridothelium virens</name>
    <name type="common">Speckled blister lichen</name>
    <name type="synonym">Trypethelium virens</name>
    <dbReference type="NCBI Taxonomy" id="1048519"/>
    <lineage>
        <taxon>Eukaryota</taxon>
        <taxon>Fungi</taxon>
        <taxon>Dikarya</taxon>
        <taxon>Ascomycota</taxon>
        <taxon>Pezizomycotina</taxon>
        <taxon>Dothideomycetes</taxon>
        <taxon>Dothideomycetes incertae sedis</taxon>
        <taxon>Trypetheliales</taxon>
        <taxon>Trypetheliaceae</taxon>
        <taxon>Viridothelium</taxon>
    </lineage>
</organism>
<evidence type="ECO:0000256" key="1">
    <source>
        <dbReference type="ARBA" id="ARBA00010402"/>
    </source>
</evidence>
<feature type="compositionally biased region" description="Low complexity" evidence="2">
    <location>
        <begin position="227"/>
        <end position="245"/>
    </location>
</feature>
<dbReference type="AlphaFoldDB" id="A0A6A6HDG9"/>
<accession>A0A6A6HDG9</accession>
<feature type="compositionally biased region" description="Low complexity" evidence="2">
    <location>
        <begin position="665"/>
        <end position="679"/>
    </location>
</feature>
<feature type="compositionally biased region" description="Polar residues" evidence="2">
    <location>
        <begin position="789"/>
        <end position="819"/>
    </location>
</feature>
<feature type="region of interest" description="Disordered" evidence="2">
    <location>
        <begin position="576"/>
        <end position="889"/>
    </location>
</feature>